<dbReference type="InterPro" id="IPR012910">
    <property type="entry name" value="Plug_dom"/>
</dbReference>
<accession>A0A1G4G4C8</accession>
<proteinExistence type="inferred from homology"/>
<dbReference type="EMBL" id="LT608328">
    <property type="protein sequence ID" value="SCM55705.1"/>
    <property type="molecule type" value="Genomic_DNA"/>
</dbReference>
<dbReference type="InterPro" id="IPR023997">
    <property type="entry name" value="TonB-dep_OMP_SusC/RagA_CS"/>
</dbReference>
<organism evidence="10 11">
    <name type="scientific">Petrimonas mucosa</name>
    <dbReference type="NCBI Taxonomy" id="1642646"/>
    <lineage>
        <taxon>Bacteria</taxon>
        <taxon>Pseudomonadati</taxon>
        <taxon>Bacteroidota</taxon>
        <taxon>Bacteroidia</taxon>
        <taxon>Bacteroidales</taxon>
        <taxon>Dysgonomonadaceae</taxon>
        <taxon>Petrimonas</taxon>
    </lineage>
</organism>
<evidence type="ECO:0000313" key="11">
    <source>
        <dbReference type="Proteomes" id="UP000178485"/>
    </source>
</evidence>
<evidence type="ECO:0000256" key="5">
    <source>
        <dbReference type="ARBA" id="ARBA00023136"/>
    </source>
</evidence>
<feature type="signal peptide" evidence="8">
    <location>
        <begin position="1"/>
        <end position="33"/>
    </location>
</feature>
<comment type="subcellular location">
    <subcellularLocation>
        <location evidence="1 7">Cell outer membrane</location>
        <topology evidence="1 7">Multi-pass membrane protein</topology>
    </subcellularLocation>
</comment>
<keyword evidence="6 7" id="KW-0998">Cell outer membrane</keyword>
<keyword evidence="5 7" id="KW-0472">Membrane</keyword>
<dbReference type="SUPFAM" id="SSF49464">
    <property type="entry name" value="Carboxypeptidase regulatory domain-like"/>
    <property type="match status" value="1"/>
</dbReference>
<keyword evidence="11" id="KW-1185">Reference proteome</keyword>
<feature type="chain" id="PRO_5009603783" description="TonB-dependent receptor plug domain-containing protein" evidence="8">
    <location>
        <begin position="34"/>
        <end position="1144"/>
    </location>
</feature>
<evidence type="ECO:0000259" key="9">
    <source>
        <dbReference type="Pfam" id="PF07715"/>
    </source>
</evidence>
<dbReference type="Gene3D" id="2.40.170.20">
    <property type="entry name" value="TonB-dependent receptor, beta-barrel domain"/>
    <property type="match status" value="1"/>
</dbReference>
<dbReference type="InterPro" id="IPR008969">
    <property type="entry name" value="CarboxyPept-like_regulatory"/>
</dbReference>
<gene>
    <name evidence="10" type="ORF">ING2E5A_0524</name>
</gene>
<dbReference type="SUPFAM" id="SSF56935">
    <property type="entry name" value="Porins"/>
    <property type="match status" value="1"/>
</dbReference>
<keyword evidence="4 7" id="KW-0812">Transmembrane</keyword>
<dbReference type="GO" id="GO:0009279">
    <property type="term" value="C:cell outer membrane"/>
    <property type="evidence" value="ECO:0007669"/>
    <property type="project" value="UniProtKB-SubCell"/>
</dbReference>
<dbReference type="Pfam" id="PF07715">
    <property type="entry name" value="Plug"/>
    <property type="match status" value="1"/>
</dbReference>
<dbReference type="NCBIfam" id="TIGR04057">
    <property type="entry name" value="SusC_RagA_signa"/>
    <property type="match status" value="1"/>
</dbReference>
<evidence type="ECO:0000256" key="8">
    <source>
        <dbReference type="SAM" id="SignalP"/>
    </source>
</evidence>
<dbReference type="KEGG" id="pmuc:ING2E5A_0524"/>
<evidence type="ECO:0000256" key="1">
    <source>
        <dbReference type="ARBA" id="ARBA00004571"/>
    </source>
</evidence>
<evidence type="ECO:0000256" key="7">
    <source>
        <dbReference type="PROSITE-ProRule" id="PRU01360"/>
    </source>
</evidence>
<dbReference type="InterPro" id="IPR037066">
    <property type="entry name" value="Plug_dom_sf"/>
</dbReference>
<feature type="domain" description="TonB-dependent receptor plug" evidence="9">
    <location>
        <begin position="137"/>
        <end position="259"/>
    </location>
</feature>
<dbReference type="Proteomes" id="UP000178485">
    <property type="component" value="Chromosome i"/>
</dbReference>
<name>A0A1G4G4C8_9BACT</name>
<evidence type="ECO:0000256" key="4">
    <source>
        <dbReference type="ARBA" id="ARBA00022692"/>
    </source>
</evidence>
<evidence type="ECO:0000256" key="2">
    <source>
        <dbReference type="ARBA" id="ARBA00022448"/>
    </source>
</evidence>
<dbReference type="InterPro" id="IPR039426">
    <property type="entry name" value="TonB-dep_rcpt-like"/>
</dbReference>
<keyword evidence="2 7" id="KW-0813">Transport</keyword>
<reference evidence="10 11" key="1">
    <citation type="submission" date="2016-08" db="EMBL/GenBank/DDBJ databases">
        <authorList>
            <person name="Seilhamer J.J."/>
        </authorList>
    </citation>
    <scope>NUCLEOTIDE SEQUENCE [LARGE SCALE GENOMIC DNA]</scope>
    <source>
        <strain evidence="10">ING2-E5A</strain>
    </source>
</reference>
<dbReference type="AlphaFoldDB" id="A0A1G4G4C8"/>
<dbReference type="PROSITE" id="PS52016">
    <property type="entry name" value="TONB_DEPENDENT_REC_3"/>
    <property type="match status" value="1"/>
</dbReference>
<dbReference type="Gene3D" id="2.60.40.1120">
    <property type="entry name" value="Carboxypeptidase-like, regulatory domain"/>
    <property type="match status" value="1"/>
</dbReference>
<sequence length="1144" mass="125706">MKIINLKNMKNNGRLALFLSVLLLVLSSGNGYAQPSGSRQSTVRVTGTVTSSVDGAELPGVSIVIKGTTTGTVTDLDGKYTIDVPDNGTLLFSYLGFETQEIAVNGRRSINATLVESAEALDELVVTALGIRREEKSLGYAVGKIDAEELSKVVHENLLTSMAGKVTGITINSTGGTGSTVSMIIRGATSMSTDNQPLFVVDGVPMTSSVNNVGGFGSGNLVDYGNAISDIDPESIESVSILKGPSAAALYGTRAGNGVVLITTKKADQKGGMKVEVVSNTVFDIPSKFLDVQNRFAFGARSYTDQTFASGIIPPYNISEVAGAGPELNKGYWQIQPFAPLDANGVAIPTELVSHPDNYKNFINSSAITTNNSVAISSVTERVSYRLGVSNMTNRGLVPNSDLNRNNLTLSATSEMLKGFRVSADINYTQNWADNRPSTQERGANPLQWAAWTPPNVDIRKMKDYKLGGNEVLTIGEGWENPYFLAYGINNRFKRNRLIGNISATWEISPQLSLMGRYAMNRSDEVRETKIDPGYSGEPNNGAYGIATGESTETNVDALLSYKNHWSDFSLSSSVGGNVLYANWSNVSNSSKPGSGLIIPYLYTIQNIENTSLNYSNARYERGINSVYAMGNLGWRDMIYLDLTARNDWSSTLPSNNRSYFYPSSSLSFILNNMFDMGRQVDLLKIRGGAAQVGNDTSPYSLFATYYDAGQWGDAIRLGKPGNLLNPVLLPEKATSYEVGVDLKMYHNRLRFEGTIYRNDNRNQILGVPLAGSTGFSSIKVNAGLLRSNGVELMLGITPIQTKDWTWDLSANFTKDRTYLLELSEGTDFVEFWNEARVKNVAYVKNEELGRDGLIGNLYSRKILRVTDKNSPYYNYPLLPENSEDAEWQAEDDYTKVGNYNPDFIMGFQTTISYKNLSLSMTFDWRSGGQYVSQTWRYLTEGVVSNTWLNQLVIPPDGLGGEPSTALRDWVVANADALIFSDNPRPIGGPTPEFGGFYNDFYTGIGAYDGTFAPGVYGYYDENGNFVLIKENLGNEGTEFRPYVMSYPWDIGEANLFDADYLKLREISLNYRVPRQAAQKLGIEDLNLSLYSRNIMIWSKNPGMGIDPERAYQSSGNGTFKQGVERFNAEPWVVPVGFKVSFSF</sequence>
<dbReference type="Pfam" id="PF13715">
    <property type="entry name" value="CarbopepD_reg_2"/>
    <property type="match status" value="1"/>
</dbReference>
<comment type="similarity">
    <text evidence="7">Belongs to the TonB-dependent receptor family.</text>
</comment>
<keyword evidence="3 7" id="KW-1134">Transmembrane beta strand</keyword>
<protein>
    <recommendedName>
        <fullName evidence="9">TonB-dependent receptor plug domain-containing protein</fullName>
    </recommendedName>
</protein>
<keyword evidence="8" id="KW-0732">Signal</keyword>
<dbReference type="STRING" id="1642646.ING2E5A_0524"/>
<dbReference type="Gene3D" id="2.170.130.10">
    <property type="entry name" value="TonB-dependent receptor, plug domain"/>
    <property type="match status" value="1"/>
</dbReference>
<evidence type="ECO:0000256" key="6">
    <source>
        <dbReference type="ARBA" id="ARBA00023237"/>
    </source>
</evidence>
<evidence type="ECO:0000313" key="10">
    <source>
        <dbReference type="EMBL" id="SCM55705.1"/>
    </source>
</evidence>
<dbReference type="InterPro" id="IPR023996">
    <property type="entry name" value="TonB-dep_OMP_SusC/RagA"/>
</dbReference>
<evidence type="ECO:0000256" key="3">
    <source>
        <dbReference type="ARBA" id="ARBA00022452"/>
    </source>
</evidence>
<dbReference type="FunFam" id="2.60.40.1120:FF:000003">
    <property type="entry name" value="Outer membrane protein Omp121"/>
    <property type="match status" value="1"/>
</dbReference>
<dbReference type="NCBIfam" id="TIGR04056">
    <property type="entry name" value="OMP_RagA_SusC"/>
    <property type="match status" value="1"/>
</dbReference>
<dbReference type="RefSeq" id="WP_071138156.1">
    <property type="nucleotide sequence ID" value="NZ_LT608328.1"/>
</dbReference>
<dbReference type="InterPro" id="IPR036942">
    <property type="entry name" value="Beta-barrel_TonB_sf"/>
</dbReference>